<evidence type="ECO:0000256" key="1">
    <source>
        <dbReference type="SAM" id="MobiDB-lite"/>
    </source>
</evidence>
<accession>A0A4P9Y565</accession>
<gene>
    <name evidence="2" type="ORF">BJ684DRAFT_15583</name>
</gene>
<proteinExistence type="predicted"/>
<sequence length="456" mass="52539">MSYPFWNAFIDEIWSFSYKVIVRTAPNNIQKSEKATDPDFVARNRHLLKQDAKQTVEIGESWFNRLVVRSEGSIRRASYQAFEGVRFLAKAIRQKLPDEDISPLKLKASDIIWKLTFYTAIIRTKKPLPKEWPTRPTDDELRIPEKRAIEMDRIKYESKELEREVDNLPDKINYLEERADFLQWRYSALVEDLGRLRTLNKDPEIQTWVNDIENSLIKSQKKYGTPEAVREAGNPLSTTGRQGTSPNSESSTGSSGDSSNTRRKDDFDDDDDNDLLSQMARAQEARKQDTQDRSTTHQQGQIRKAQSSLAGTRIMLEKVKPVRSPVQEFPKRRMSKTLVEEPHSTNDKFSTGNELGQNTRKKNGFDDDDDDGFGDDLLAQMARAQKAREQDARAKSTIHQQGQIRKAQSSLAKTHFRLEEVKPVLSPVKPAKVKWAAKIRNKLRRMFGKRTSKERP</sequence>
<feature type="compositionally biased region" description="Polar residues" evidence="1">
    <location>
        <begin position="347"/>
        <end position="358"/>
    </location>
</feature>
<evidence type="ECO:0000313" key="2">
    <source>
        <dbReference type="EMBL" id="RKP14075.1"/>
    </source>
</evidence>
<dbReference type="Proteomes" id="UP000267251">
    <property type="component" value="Unassembled WGS sequence"/>
</dbReference>
<dbReference type="EMBL" id="KZ987890">
    <property type="protein sequence ID" value="RKP14075.1"/>
    <property type="molecule type" value="Genomic_DNA"/>
</dbReference>
<feature type="compositionally biased region" description="Polar residues" evidence="1">
    <location>
        <begin position="397"/>
        <end position="409"/>
    </location>
</feature>
<feature type="compositionally biased region" description="Polar residues" evidence="1">
    <location>
        <begin position="296"/>
        <end position="310"/>
    </location>
</feature>
<reference evidence="3" key="1">
    <citation type="journal article" date="2018" name="Nat. Microbiol.">
        <title>Leveraging single-cell genomics to expand the fungal tree of life.</title>
        <authorList>
            <person name="Ahrendt S.R."/>
            <person name="Quandt C.A."/>
            <person name="Ciobanu D."/>
            <person name="Clum A."/>
            <person name="Salamov A."/>
            <person name="Andreopoulos B."/>
            <person name="Cheng J.F."/>
            <person name="Woyke T."/>
            <person name="Pelin A."/>
            <person name="Henrissat B."/>
            <person name="Reynolds N.K."/>
            <person name="Benny G.L."/>
            <person name="Smith M.E."/>
            <person name="James T.Y."/>
            <person name="Grigoriev I.V."/>
        </authorList>
    </citation>
    <scope>NUCLEOTIDE SEQUENCE [LARGE SCALE GENOMIC DNA]</scope>
</reference>
<organism evidence="2 3">
    <name type="scientific">Piptocephalis cylindrospora</name>
    <dbReference type="NCBI Taxonomy" id="1907219"/>
    <lineage>
        <taxon>Eukaryota</taxon>
        <taxon>Fungi</taxon>
        <taxon>Fungi incertae sedis</taxon>
        <taxon>Zoopagomycota</taxon>
        <taxon>Zoopagomycotina</taxon>
        <taxon>Zoopagomycetes</taxon>
        <taxon>Zoopagales</taxon>
        <taxon>Piptocephalidaceae</taxon>
        <taxon>Piptocephalis</taxon>
    </lineage>
</organism>
<evidence type="ECO:0000313" key="3">
    <source>
        <dbReference type="Proteomes" id="UP000267251"/>
    </source>
</evidence>
<protein>
    <submittedName>
        <fullName evidence="2">Uncharacterized protein</fullName>
    </submittedName>
</protein>
<keyword evidence="3" id="KW-1185">Reference proteome</keyword>
<feature type="region of interest" description="Disordered" evidence="1">
    <location>
        <begin position="222"/>
        <end position="409"/>
    </location>
</feature>
<name>A0A4P9Y565_9FUNG</name>
<dbReference type="AlphaFoldDB" id="A0A4P9Y565"/>
<feature type="compositionally biased region" description="Basic and acidic residues" evidence="1">
    <location>
        <begin position="283"/>
        <end position="295"/>
    </location>
</feature>
<feature type="compositionally biased region" description="Low complexity" evidence="1">
    <location>
        <begin position="243"/>
        <end position="259"/>
    </location>
</feature>